<gene>
    <name evidence="1" type="ORF">EEI45_03795</name>
</gene>
<keyword evidence="2" id="KW-1185">Reference proteome</keyword>
<dbReference type="SFLD" id="SFLDG01140">
    <property type="entry name" value="C2.B:_Phosphomannomutase_and_P"/>
    <property type="match status" value="1"/>
</dbReference>
<dbReference type="NCBIfam" id="TIGR00099">
    <property type="entry name" value="Cof-subfamily"/>
    <property type="match status" value="1"/>
</dbReference>
<organism evidence="1 2">
    <name type="scientific">Erysipelothrix piscisicarius</name>
    <dbReference type="NCBI Taxonomy" id="2485784"/>
    <lineage>
        <taxon>Bacteria</taxon>
        <taxon>Bacillati</taxon>
        <taxon>Bacillota</taxon>
        <taxon>Erysipelotrichia</taxon>
        <taxon>Erysipelotrichales</taxon>
        <taxon>Erysipelotrichaceae</taxon>
        <taxon>Erysipelothrix</taxon>
    </lineage>
</organism>
<dbReference type="PANTHER" id="PTHR10000">
    <property type="entry name" value="PHOSPHOSERINE PHOSPHATASE"/>
    <property type="match status" value="1"/>
</dbReference>
<proteinExistence type="predicted"/>
<dbReference type="Gene3D" id="3.40.50.1000">
    <property type="entry name" value="HAD superfamily/HAD-like"/>
    <property type="match status" value="1"/>
</dbReference>
<dbReference type="GO" id="GO:0016791">
    <property type="term" value="F:phosphatase activity"/>
    <property type="evidence" value="ECO:0007669"/>
    <property type="project" value="TreeGrafter"/>
</dbReference>
<dbReference type="AlphaFoldDB" id="A0A3S8RM52"/>
<dbReference type="Proteomes" id="UP000278804">
    <property type="component" value="Chromosome"/>
</dbReference>
<dbReference type="KEGG" id="eri:EEI45_03795"/>
<dbReference type="Pfam" id="PF08282">
    <property type="entry name" value="Hydrolase_3"/>
    <property type="match status" value="1"/>
</dbReference>
<dbReference type="GO" id="GO:0000287">
    <property type="term" value="F:magnesium ion binding"/>
    <property type="evidence" value="ECO:0007669"/>
    <property type="project" value="TreeGrafter"/>
</dbReference>
<evidence type="ECO:0000313" key="1">
    <source>
        <dbReference type="EMBL" id="AZK44006.1"/>
    </source>
</evidence>
<name>A0A3S8RM52_9FIRM</name>
<dbReference type="GO" id="GO:0005829">
    <property type="term" value="C:cytosol"/>
    <property type="evidence" value="ECO:0007669"/>
    <property type="project" value="TreeGrafter"/>
</dbReference>
<dbReference type="PANTHER" id="PTHR10000:SF25">
    <property type="entry name" value="PHOSPHATASE YKRA-RELATED"/>
    <property type="match status" value="1"/>
</dbReference>
<dbReference type="InterPro" id="IPR000150">
    <property type="entry name" value="Cof"/>
</dbReference>
<sequence>MKEKCVKIMNMETKKIKLAIFDIDDTLIKRGKVKIESTAVQAINDLKAKGIEVMIATGRAFYFIHDDIHETINPDYYVTINGACVYDHNKDVIFNVPMVRSEVNAIIDYCNHHDIGLAMKMQHDMRVYRNLEIFQTVYMQGSEKQDILVDYTHAQSIEEGDEVPMGLFLMGDESLIEASKALCPDGHYAKAYADAYDIYSNRAGKIAGIGIVLDRLGLTWDEVIAFGDAANDLTMLEMAAIGVAMGNAPEHVKEAADYVTTDILDNGIYNAIHTLF</sequence>
<keyword evidence="1" id="KW-0378">Hydrolase</keyword>
<dbReference type="InterPro" id="IPR023214">
    <property type="entry name" value="HAD_sf"/>
</dbReference>
<dbReference type="SUPFAM" id="SSF56784">
    <property type="entry name" value="HAD-like"/>
    <property type="match status" value="1"/>
</dbReference>
<dbReference type="InterPro" id="IPR006379">
    <property type="entry name" value="HAD-SF_hydro_IIB"/>
</dbReference>
<reference evidence="1 2" key="1">
    <citation type="journal article" date="2020" name="Int. J. Syst. Evol. Microbiol.">
        <title>Description of Erysipelothrix piscisicarius sp. nov., an emergent fish pathogen, and assessment of virulence using a tiger barb (Puntigrus tetrazona) infection model.</title>
        <authorList>
            <person name="Pomaranski E.K."/>
            <person name="Griffin M.J."/>
            <person name="Camus A.C."/>
            <person name="Armwood A.R."/>
            <person name="Shelley J."/>
            <person name="Waldbieser G.C."/>
            <person name="LaFrentz B.R."/>
            <person name="Garcia J.C."/>
            <person name="Yanong R."/>
            <person name="Soto E."/>
        </authorList>
    </citation>
    <scope>NUCLEOTIDE SEQUENCE [LARGE SCALE GENOMIC DNA]</scope>
    <source>
        <strain evidence="1 2">15TAL0474</strain>
    </source>
</reference>
<accession>A0A3S8RM52</accession>
<dbReference type="InterPro" id="IPR036412">
    <property type="entry name" value="HAD-like_sf"/>
</dbReference>
<dbReference type="NCBIfam" id="TIGR01484">
    <property type="entry name" value="HAD-SF-IIB"/>
    <property type="match status" value="1"/>
</dbReference>
<dbReference type="PROSITE" id="PS01229">
    <property type="entry name" value="COF_2"/>
    <property type="match status" value="1"/>
</dbReference>
<dbReference type="EMBL" id="CP034234">
    <property type="protein sequence ID" value="AZK44006.1"/>
    <property type="molecule type" value="Genomic_DNA"/>
</dbReference>
<dbReference type="SFLD" id="SFLDS00003">
    <property type="entry name" value="Haloacid_Dehalogenase"/>
    <property type="match status" value="1"/>
</dbReference>
<protein>
    <submittedName>
        <fullName evidence="1">Cof-type HAD-IIB family hydrolase</fullName>
    </submittedName>
</protein>
<dbReference type="Gene3D" id="3.30.1240.10">
    <property type="match status" value="1"/>
</dbReference>
<evidence type="ECO:0000313" key="2">
    <source>
        <dbReference type="Proteomes" id="UP000278804"/>
    </source>
</evidence>